<dbReference type="Pfam" id="PF20153">
    <property type="entry name" value="DUF6535"/>
    <property type="match status" value="1"/>
</dbReference>
<evidence type="ECO:0000256" key="1">
    <source>
        <dbReference type="SAM" id="Phobius"/>
    </source>
</evidence>
<proteinExistence type="predicted"/>
<evidence type="ECO:0000313" key="3">
    <source>
        <dbReference type="EMBL" id="KAF7365729.1"/>
    </source>
</evidence>
<accession>A0A8H6YV08</accession>
<dbReference type="InterPro" id="IPR016024">
    <property type="entry name" value="ARM-type_fold"/>
</dbReference>
<organism evidence="3 4">
    <name type="scientific">Mycena venus</name>
    <dbReference type="NCBI Taxonomy" id="2733690"/>
    <lineage>
        <taxon>Eukaryota</taxon>
        <taxon>Fungi</taxon>
        <taxon>Dikarya</taxon>
        <taxon>Basidiomycota</taxon>
        <taxon>Agaricomycotina</taxon>
        <taxon>Agaricomycetes</taxon>
        <taxon>Agaricomycetidae</taxon>
        <taxon>Agaricales</taxon>
        <taxon>Marasmiineae</taxon>
        <taxon>Mycenaceae</taxon>
        <taxon>Mycena</taxon>
    </lineage>
</organism>
<sequence>MSNAKKADISGQRYTTSSAASKLWAVYISEAEKYDKSLVESWKSNMEGILIFAGLFSASLTAFIIESYKTLVPDSGDSTVQMLTQISQQLAAAANGSMFEPPVPTHFTPPTSAIICNALWFISLGLSLGCALIATLLEQWARDFLHRADMRSSPVIRARIFSYLYYGMKRFNMHTVVDIIPLLLHGSLVLFFTGLVAFLFPIHIVPAVVVAALLAIVVAVYSTLTILPLWYLDCPYRTPLSTAVWHISEILPTIRRRCHPAVRNTPVSSGKTTMVEVMSRQATIASPERTARDYRALVWTIRSLADDIELEPFLEGLHDVLWGPFHRLFKYDDHIQKIMRAPGLNVQPRIEALLRSCNSGLMSPEASRRRRITCLKALWAIASLQPPKSSEYPQSLDFTDLFHHCQKTFFESEERHYSISAIALMRWSTFYSVKAHLATLVDYLVQCRARNDRTPQLGHVVAYLQSLSSYSSLFPFPVNRPLYDYLSDPLADSSSMIIPELIHAIEDFCIVTPYRILFDYLSLSPLPRSRPYRWRQTCDTMAILPDDATPLSAFSDQLEEALGRVAYHRYSEESSPSIDDWNDVLFRRLCSFWRPNEPKPIPHSIIYWLNHRNDSVAIKLLFTLPAFLDHLLSSFPITLSQGPSTARLTQSPRDMLLDEVRKALWCVAWTLSTSTGCPAVIFETIFDVARTLSDTSFIRFSIMAIVKSELLFHLYQPRHGVGVPPLRHSLLPTETSIPVPPDLLDADVAKRTSHPDFLDTQPTDLFHQVLRNRIIEAKIAIIADFLDGLSSDFTPYKPVETLLCICATVPAPVAEIHKSYQIRLADALRRILDAGYPFNGELIDGIFNCKIFEPYFSAARFWPHEENPGHAWLQESSARTEIRATLTDFTNMSSSSADVSSAQMILRGLECLHPS</sequence>
<dbReference type="AlphaFoldDB" id="A0A8H6YV08"/>
<feature type="transmembrane region" description="Helical" evidence="1">
    <location>
        <begin position="208"/>
        <end position="232"/>
    </location>
</feature>
<feature type="domain" description="DUF6535" evidence="2">
    <location>
        <begin position="24"/>
        <end position="200"/>
    </location>
</feature>
<evidence type="ECO:0000313" key="4">
    <source>
        <dbReference type="Proteomes" id="UP000620124"/>
    </source>
</evidence>
<dbReference type="InterPro" id="IPR045338">
    <property type="entry name" value="DUF6535"/>
</dbReference>
<keyword evidence="1" id="KW-0812">Transmembrane</keyword>
<protein>
    <recommendedName>
        <fullName evidence="2">DUF6535 domain-containing protein</fullName>
    </recommendedName>
</protein>
<keyword evidence="4" id="KW-1185">Reference proteome</keyword>
<name>A0A8H6YV08_9AGAR</name>
<gene>
    <name evidence="3" type="ORF">MVEN_00446700</name>
</gene>
<feature type="transmembrane region" description="Helical" evidence="1">
    <location>
        <begin position="179"/>
        <end position="202"/>
    </location>
</feature>
<dbReference type="SUPFAM" id="SSF48371">
    <property type="entry name" value="ARM repeat"/>
    <property type="match status" value="1"/>
</dbReference>
<keyword evidence="1" id="KW-0472">Membrane</keyword>
<comment type="caution">
    <text evidence="3">The sequence shown here is derived from an EMBL/GenBank/DDBJ whole genome shotgun (WGS) entry which is preliminary data.</text>
</comment>
<reference evidence="3" key="1">
    <citation type="submission" date="2020-05" db="EMBL/GenBank/DDBJ databases">
        <title>Mycena genomes resolve the evolution of fungal bioluminescence.</title>
        <authorList>
            <person name="Tsai I.J."/>
        </authorList>
    </citation>
    <scope>NUCLEOTIDE SEQUENCE</scope>
    <source>
        <strain evidence="3">CCC161011</strain>
    </source>
</reference>
<keyword evidence="1" id="KW-1133">Transmembrane helix</keyword>
<dbReference type="EMBL" id="JACAZI010000003">
    <property type="protein sequence ID" value="KAF7365729.1"/>
    <property type="molecule type" value="Genomic_DNA"/>
</dbReference>
<evidence type="ECO:0000259" key="2">
    <source>
        <dbReference type="Pfam" id="PF20153"/>
    </source>
</evidence>
<dbReference type="OrthoDB" id="3049770at2759"/>
<feature type="transmembrane region" description="Helical" evidence="1">
    <location>
        <begin position="112"/>
        <end position="137"/>
    </location>
</feature>
<dbReference type="Proteomes" id="UP000620124">
    <property type="component" value="Unassembled WGS sequence"/>
</dbReference>